<dbReference type="FunFam" id="3.30.70.1560:FF:000002">
    <property type="entry name" value="Pseudouridine synthase"/>
    <property type="match status" value="1"/>
</dbReference>
<dbReference type="InterPro" id="IPR006145">
    <property type="entry name" value="PsdUridine_synth_RsuA/RluA"/>
</dbReference>
<evidence type="ECO:0000259" key="5">
    <source>
        <dbReference type="SMART" id="SM00363"/>
    </source>
</evidence>
<dbReference type="InterPro" id="IPR002942">
    <property type="entry name" value="S4_RNA-bd"/>
</dbReference>
<evidence type="ECO:0000313" key="7">
    <source>
        <dbReference type="Proteomes" id="UP000196053"/>
    </source>
</evidence>
<organism evidence="6 7">
    <name type="scientific">Herbinix luporum</name>
    <dbReference type="NCBI Taxonomy" id="1679721"/>
    <lineage>
        <taxon>Bacteria</taxon>
        <taxon>Bacillati</taxon>
        <taxon>Bacillota</taxon>
        <taxon>Clostridia</taxon>
        <taxon>Lachnospirales</taxon>
        <taxon>Lachnospiraceae</taxon>
        <taxon>Herbinix</taxon>
    </lineage>
</organism>
<gene>
    <name evidence="6" type="primary">rluF</name>
    <name evidence="6" type="ORF">SD1D_1790</name>
</gene>
<evidence type="ECO:0000313" key="6">
    <source>
        <dbReference type="EMBL" id="CUH93335.1"/>
    </source>
</evidence>
<evidence type="ECO:0000256" key="2">
    <source>
        <dbReference type="ARBA" id="ARBA00023235"/>
    </source>
</evidence>
<dbReference type="SMART" id="SM00363">
    <property type="entry name" value="S4"/>
    <property type="match status" value="1"/>
</dbReference>
<dbReference type="GO" id="GO:0003723">
    <property type="term" value="F:RNA binding"/>
    <property type="evidence" value="ECO:0007669"/>
    <property type="project" value="UniProtKB-KW"/>
</dbReference>
<dbReference type="EC" id="5.4.99.-" evidence="4"/>
<dbReference type="GO" id="GO:0000455">
    <property type="term" value="P:enzyme-directed rRNA pseudouridine synthesis"/>
    <property type="evidence" value="ECO:0007669"/>
    <property type="project" value="UniProtKB-ARBA"/>
</dbReference>
<keyword evidence="7" id="KW-1185">Reference proteome</keyword>
<dbReference type="CDD" id="cd02554">
    <property type="entry name" value="PseudoU_synth_RluF"/>
    <property type="match status" value="1"/>
</dbReference>
<dbReference type="CDD" id="cd00165">
    <property type="entry name" value="S4"/>
    <property type="match status" value="1"/>
</dbReference>
<name>A0A0K8J730_9FIRM</name>
<proteinExistence type="inferred from homology"/>
<dbReference type="SUPFAM" id="SSF55174">
    <property type="entry name" value="Alpha-L RNA-binding motif"/>
    <property type="match status" value="1"/>
</dbReference>
<dbReference type="RefSeq" id="WP_058258591.1">
    <property type="nucleotide sequence ID" value="NZ_LN879430.1"/>
</dbReference>
<keyword evidence="3" id="KW-0694">RNA-binding</keyword>
<dbReference type="EMBL" id="LN879430">
    <property type="protein sequence ID" value="CUH93335.1"/>
    <property type="molecule type" value="Genomic_DNA"/>
</dbReference>
<dbReference type="NCBIfam" id="NF007784">
    <property type="entry name" value="PRK10475.1"/>
    <property type="match status" value="1"/>
</dbReference>
<dbReference type="GO" id="GO:0120159">
    <property type="term" value="F:rRNA pseudouridine synthase activity"/>
    <property type="evidence" value="ECO:0007669"/>
    <property type="project" value="UniProtKB-ARBA"/>
</dbReference>
<dbReference type="Gene3D" id="3.30.70.580">
    <property type="entry name" value="Pseudouridine synthase I, catalytic domain, N-terminal subdomain"/>
    <property type="match status" value="1"/>
</dbReference>
<dbReference type="Proteomes" id="UP000196053">
    <property type="component" value="Chromosome I"/>
</dbReference>
<dbReference type="NCBIfam" id="TIGR00093">
    <property type="entry name" value="pseudouridine synthase"/>
    <property type="match status" value="1"/>
</dbReference>
<dbReference type="Pfam" id="PF00849">
    <property type="entry name" value="PseudoU_synth_2"/>
    <property type="match status" value="1"/>
</dbReference>
<dbReference type="OrthoDB" id="9807213at2"/>
<evidence type="ECO:0000256" key="4">
    <source>
        <dbReference type="RuleBase" id="RU003887"/>
    </source>
</evidence>
<dbReference type="PANTHER" id="PTHR47683:SF2">
    <property type="entry name" value="RNA-BINDING S4 DOMAIN-CONTAINING PROTEIN"/>
    <property type="match status" value="1"/>
</dbReference>
<dbReference type="InterPro" id="IPR050343">
    <property type="entry name" value="RsuA_PseudoU_synthase"/>
</dbReference>
<dbReference type="SUPFAM" id="SSF55120">
    <property type="entry name" value="Pseudouridine synthase"/>
    <property type="match status" value="1"/>
</dbReference>
<dbReference type="Pfam" id="PF01479">
    <property type="entry name" value="S4"/>
    <property type="match status" value="1"/>
</dbReference>
<dbReference type="Gene3D" id="3.30.70.1560">
    <property type="entry name" value="Alpha-L RNA-binding motif"/>
    <property type="match status" value="1"/>
</dbReference>
<comment type="similarity">
    <text evidence="1 4">Belongs to the pseudouridine synthase RsuA family.</text>
</comment>
<evidence type="ECO:0000256" key="3">
    <source>
        <dbReference type="PROSITE-ProRule" id="PRU00182"/>
    </source>
</evidence>
<protein>
    <recommendedName>
        <fullName evidence="4">Pseudouridine synthase</fullName>
        <ecNumber evidence="4">5.4.99.-</ecNumber>
    </recommendedName>
</protein>
<feature type="domain" description="RNA-binding S4" evidence="5">
    <location>
        <begin position="9"/>
        <end position="74"/>
    </location>
</feature>
<dbReference type="Gene3D" id="3.10.290.10">
    <property type="entry name" value="RNA-binding S4 domain"/>
    <property type="match status" value="1"/>
</dbReference>
<dbReference type="InterPro" id="IPR042092">
    <property type="entry name" value="PsdUridine_s_RsuA/RluB/E/F_cat"/>
</dbReference>
<dbReference type="InterPro" id="IPR018496">
    <property type="entry name" value="PsdUridine_synth_RsuA/RluB_CS"/>
</dbReference>
<dbReference type="InterPro" id="IPR020094">
    <property type="entry name" value="TruA/RsuA/RluB/E/F_N"/>
</dbReference>
<dbReference type="InterPro" id="IPR036986">
    <property type="entry name" value="S4_RNA-bd_sf"/>
</dbReference>
<dbReference type="KEGG" id="hsd:SD1D_1790"/>
<dbReference type="PROSITE" id="PS01149">
    <property type="entry name" value="PSI_RSU"/>
    <property type="match status" value="1"/>
</dbReference>
<reference evidence="7" key="1">
    <citation type="submission" date="2015-09" db="EMBL/GenBank/DDBJ databases">
        <authorList>
            <person name="Wibberg D."/>
        </authorList>
    </citation>
    <scope>NUCLEOTIDE SEQUENCE [LARGE SCALE GENOMIC DNA]</scope>
    <source>
        <strain evidence="7">SD1D</strain>
    </source>
</reference>
<evidence type="ECO:0000256" key="1">
    <source>
        <dbReference type="ARBA" id="ARBA00008348"/>
    </source>
</evidence>
<dbReference type="PANTHER" id="PTHR47683">
    <property type="entry name" value="PSEUDOURIDINE SYNTHASE FAMILY PROTEIN-RELATED"/>
    <property type="match status" value="1"/>
</dbReference>
<dbReference type="FunFam" id="3.10.290.10:FF:000003">
    <property type="entry name" value="Pseudouridine synthase"/>
    <property type="match status" value="1"/>
</dbReference>
<dbReference type="PROSITE" id="PS50889">
    <property type="entry name" value="S4"/>
    <property type="match status" value="1"/>
</dbReference>
<accession>A0A0K8J730</accession>
<dbReference type="InterPro" id="IPR020103">
    <property type="entry name" value="PsdUridine_synth_cat_dom_sf"/>
</dbReference>
<sequence length="239" mass="27089">METNTNPGIRINKYLSDAGVCSRREADKYISQGKVIIDGVKAEIGSRVLPGSLVTFCGKPVNKEEKKVLIAFNKPRGIVCTTSRRDPDNIVDYINYPTRIYPIGRLDKDSEGLILLTNDGSIVNGILRARYGHEKEYIVTVNKSITKEFVKRMSEGVPILDTVTKPCVVTVIDKFSFRIILTQGLNRQIRRMCEYLGYRVVKLVRIRIMNISLGNLKIGAWRNLTDKELKELKRLIGDE</sequence>
<keyword evidence="2 4" id="KW-0413">Isomerase</keyword>
<dbReference type="InterPro" id="IPR000748">
    <property type="entry name" value="PsdUridine_synth_RsuA/RluB/E/F"/>
</dbReference>
<dbReference type="AlphaFoldDB" id="A0A0K8J730"/>